<dbReference type="AlphaFoldDB" id="A0ABD3R941"/>
<dbReference type="PANTHER" id="PTHR36383:SF1">
    <property type="entry name" value="PROTEIN, PUTATIVE-RELATED"/>
    <property type="match status" value="1"/>
</dbReference>
<comment type="caution">
    <text evidence="2">The sequence shown here is derived from an EMBL/GenBank/DDBJ whole genome shotgun (WGS) entry which is preliminary data.</text>
</comment>
<dbReference type="Proteomes" id="UP001530377">
    <property type="component" value="Unassembled WGS sequence"/>
</dbReference>
<evidence type="ECO:0000256" key="1">
    <source>
        <dbReference type="SAM" id="MobiDB-lite"/>
    </source>
</evidence>
<evidence type="ECO:0000313" key="3">
    <source>
        <dbReference type="Proteomes" id="UP001530377"/>
    </source>
</evidence>
<dbReference type="PANTHER" id="PTHR36383">
    <property type="entry name" value="OS09G0529350 PROTEIN"/>
    <property type="match status" value="1"/>
</dbReference>
<accession>A0ABD3R941</accession>
<keyword evidence="3" id="KW-1185">Reference proteome</keyword>
<proteinExistence type="predicted"/>
<reference evidence="2 3" key="1">
    <citation type="submission" date="2024-10" db="EMBL/GenBank/DDBJ databases">
        <title>Updated reference genomes for cyclostephanoid diatoms.</title>
        <authorList>
            <person name="Roberts W.R."/>
            <person name="Alverson A.J."/>
        </authorList>
    </citation>
    <scope>NUCLEOTIDE SEQUENCE [LARGE SCALE GENOMIC DNA]</scope>
    <source>
        <strain evidence="2 3">AJA228-03</strain>
    </source>
</reference>
<evidence type="ECO:0000313" key="2">
    <source>
        <dbReference type="EMBL" id="KAL3809327.1"/>
    </source>
</evidence>
<protein>
    <submittedName>
        <fullName evidence="2">Uncharacterized protein</fullName>
    </submittedName>
</protein>
<gene>
    <name evidence="2" type="ORF">ACHAXA_008726</name>
</gene>
<sequence>MALGTARLPFVVLGLACYLGIGQSFLLPSTTTRYSHTTQGNDNHSVAGMGGPGRRGRAMIRRGDRPLGYTTTEEDDDVDIVVGGERGGAVNRADKFSPFQRIESVKTAVIGAISGSLLSAPVSAARYLLLPMSGDGDGGGNLASWEFDADASALQGALFAIVYRYCVRQDDDNNMLNMGIVGAFVLVRATSGIRVPGYCTALPLDCGDPLGYLDYELISKLLLGGMEGAALFGGAAMAMEYAYGRRWITKFPN</sequence>
<dbReference type="EMBL" id="JALLPB020000418">
    <property type="protein sequence ID" value="KAL3809327.1"/>
    <property type="molecule type" value="Genomic_DNA"/>
</dbReference>
<name>A0ABD3R941_9STRA</name>
<feature type="region of interest" description="Disordered" evidence="1">
    <location>
        <begin position="36"/>
        <end position="56"/>
    </location>
</feature>
<organism evidence="2 3">
    <name type="scientific">Cyclostephanos tholiformis</name>
    <dbReference type="NCBI Taxonomy" id="382380"/>
    <lineage>
        <taxon>Eukaryota</taxon>
        <taxon>Sar</taxon>
        <taxon>Stramenopiles</taxon>
        <taxon>Ochrophyta</taxon>
        <taxon>Bacillariophyta</taxon>
        <taxon>Coscinodiscophyceae</taxon>
        <taxon>Thalassiosirophycidae</taxon>
        <taxon>Stephanodiscales</taxon>
        <taxon>Stephanodiscaceae</taxon>
        <taxon>Cyclostephanos</taxon>
    </lineage>
</organism>